<proteinExistence type="predicted"/>
<dbReference type="Proteomes" id="UP001500879">
    <property type="component" value="Unassembled WGS sequence"/>
</dbReference>
<reference evidence="3" key="1">
    <citation type="journal article" date="2019" name="Int. J. Syst. Evol. Microbiol.">
        <title>The Global Catalogue of Microorganisms (GCM) 10K type strain sequencing project: providing services to taxonomists for standard genome sequencing and annotation.</title>
        <authorList>
            <consortium name="The Broad Institute Genomics Platform"/>
            <consortium name="The Broad Institute Genome Sequencing Center for Infectious Disease"/>
            <person name="Wu L."/>
            <person name="Ma J."/>
        </authorList>
    </citation>
    <scope>NUCLEOTIDE SEQUENCE [LARGE SCALE GENOMIC DNA]</scope>
    <source>
        <strain evidence="3">JCM 4788</strain>
    </source>
</reference>
<protein>
    <submittedName>
        <fullName evidence="2">Uncharacterized protein</fullName>
    </submittedName>
</protein>
<gene>
    <name evidence="2" type="ORF">GCM10010357_14250</name>
</gene>
<keyword evidence="3" id="KW-1185">Reference proteome</keyword>
<evidence type="ECO:0000313" key="2">
    <source>
        <dbReference type="EMBL" id="GAA0394479.1"/>
    </source>
</evidence>
<feature type="compositionally biased region" description="Low complexity" evidence="1">
    <location>
        <begin position="14"/>
        <end position="30"/>
    </location>
</feature>
<organism evidence="2 3">
    <name type="scientific">Streptomyces luteireticuli</name>
    <dbReference type="NCBI Taxonomy" id="173858"/>
    <lineage>
        <taxon>Bacteria</taxon>
        <taxon>Bacillati</taxon>
        <taxon>Actinomycetota</taxon>
        <taxon>Actinomycetes</taxon>
        <taxon>Kitasatosporales</taxon>
        <taxon>Streptomycetaceae</taxon>
        <taxon>Streptomyces</taxon>
    </lineage>
</organism>
<sequence>MKVASRQAGSAGRGPSATAADDGSDASGPGHIPRSGAALFREERLYQTHLGPATPHHALSATSTTGHEAPEPPQHPVFPPPKYRSFLTKTGLFPPLDRPPAPAFSRRKDDGSPRLISTNIN</sequence>
<dbReference type="EMBL" id="BAAABX010000013">
    <property type="protein sequence ID" value="GAA0394479.1"/>
    <property type="molecule type" value="Genomic_DNA"/>
</dbReference>
<comment type="caution">
    <text evidence="2">The sequence shown here is derived from an EMBL/GenBank/DDBJ whole genome shotgun (WGS) entry which is preliminary data.</text>
</comment>
<name>A0ABP3I8X7_9ACTN</name>
<feature type="region of interest" description="Disordered" evidence="1">
    <location>
        <begin position="1"/>
        <end position="121"/>
    </location>
</feature>
<evidence type="ECO:0000256" key="1">
    <source>
        <dbReference type="SAM" id="MobiDB-lite"/>
    </source>
</evidence>
<evidence type="ECO:0000313" key="3">
    <source>
        <dbReference type="Proteomes" id="UP001500879"/>
    </source>
</evidence>
<accession>A0ABP3I8X7</accession>
<feature type="compositionally biased region" description="Pro residues" evidence="1">
    <location>
        <begin position="71"/>
        <end position="82"/>
    </location>
</feature>